<dbReference type="STRING" id="1442368.A0A0D2GF40"/>
<dbReference type="AlphaFoldDB" id="A0A0D2GF40"/>
<name>A0A0D2GF40_9EURO</name>
<gene>
    <name evidence="4" type="ORF">Z517_09711</name>
</gene>
<keyword evidence="3" id="KW-0560">Oxidoreductase</keyword>
<dbReference type="RefSeq" id="XP_013281073.1">
    <property type="nucleotide sequence ID" value="XM_013425619.1"/>
</dbReference>
<keyword evidence="2" id="KW-0521">NADP</keyword>
<evidence type="ECO:0000256" key="3">
    <source>
        <dbReference type="ARBA" id="ARBA00023002"/>
    </source>
</evidence>
<dbReference type="PRINTS" id="PR00081">
    <property type="entry name" value="GDHRDH"/>
</dbReference>
<reference evidence="4 5" key="1">
    <citation type="submission" date="2015-01" db="EMBL/GenBank/DDBJ databases">
        <title>The Genome Sequence of Fonsecaea pedrosoi CBS 271.37.</title>
        <authorList>
            <consortium name="The Broad Institute Genomics Platform"/>
            <person name="Cuomo C."/>
            <person name="de Hoog S."/>
            <person name="Gorbushina A."/>
            <person name="Stielow B."/>
            <person name="Teixiera M."/>
            <person name="Abouelleil A."/>
            <person name="Chapman S.B."/>
            <person name="Priest M."/>
            <person name="Young S.K."/>
            <person name="Wortman J."/>
            <person name="Nusbaum C."/>
            <person name="Birren B."/>
        </authorList>
    </citation>
    <scope>NUCLEOTIDE SEQUENCE [LARGE SCALE GENOMIC DNA]</scope>
    <source>
        <strain evidence="4 5">CBS 271.37</strain>
    </source>
</reference>
<comment type="similarity">
    <text evidence="1">Belongs to the short-chain dehydrogenases/reductases (SDR) family.</text>
</comment>
<dbReference type="Gene3D" id="3.40.50.720">
    <property type="entry name" value="NAD(P)-binding Rossmann-like Domain"/>
    <property type="match status" value="1"/>
</dbReference>
<dbReference type="FunFam" id="3.40.50.720:FF:000084">
    <property type="entry name" value="Short-chain dehydrogenase reductase"/>
    <property type="match status" value="1"/>
</dbReference>
<accession>A0A0D2GF40</accession>
<evidence type="ECO:0000313" key="5">
    <source>
        <dbReference type="Proteomes" id="UP000053029"/>
    </source>
</evidence>
<dbReference type="VEuPathDB" id="FungiDB:Z517_09711"/>
<dbReference type="Pfam" id="PF13561">
    <property type="entry name" value="adh_short_C2"/>
    <property type="match status" value="1"/>
</dbReference>
<dbReference type="SUPFAM" id="SSF51735">
    <property type="entry name" value="NAD(P)-binding Rossmann-fold domains"/>
    <property type="match status" value="1"/>
</dbReference>
<dbReference type="PANTHER" id="PTHR48107:SF7">
    <property type="entry name" value="RE15974P"/>
    <property type="match status" value="1"/>
</dbReference>
<dbReference type="GO" id="GO:0016614">
    <property type="term" value="F:oxidoreductase activity, acting on CH-OH group of donors"/>
    <property type="evidence" value="ECO:0007669"/>
    <property type="project" value="UniProtKB-ARBA"/>
</dbReference>
<dbReference type="InterPro" id="IPR036291">
    <property type="entry name" value="NAD(P)-bd_dom_sf"/>
</dbReference>
<sequence>MVQKPQTLDGKLAIVSGSSKGIGAAIAIELASRGALVVTNYPFASLQQEAETTLDKIRATGGSHVSECFAVEADLSTVDGPKHLVEEAVKRTNGRKVDILVNNAGIARMTFLKNVTLEEWDAQVNLNGRGTLLLTQAVLPHLAKPSRIVNLSSSGARQPYPGASVYNGTKSMIESFTRCWAVELGREYECTVNAICPGATSTDAFNGLTGPTRDSLEPMLAMTPAASRLGETEEMAYAAAFFCEERARWMTGVCLGVNGGTHMA</sequence>
<keyword evidence="5" id="KW-1185">Reference proteome</keyword>
<dbReference type="Proteomes" id="UP000053029">
    <property type="component" value="Unassembled WGS sequence"/>
</dbReference>
<evidence type="ECO:0008006" key="6">
    <source>
        <dbReference type="Google" id="ProtNLM"/>
    </source>
</evidence>
<dbReference type="PRINTS" id="PR00080">
    <property type="entry name" value="SDRFAMILY"/>
</dbReference>
<dbReference type="EMBL" id="KN846974">
    <property type="protein sequence ID" value="KIW77265.1"/>
    <property type="molecule type" value="Genomic_DNA"/>
</dbReference>
<dbReference type="InterPro" id="IPR002347">
    <property type="entry name" value="SDR_fam"/>
</dbReference>
<dbReference type="OrthoDB" id="47007at2759"/>
<dbReference type="PANTHER" id="PTHR48107">
    <property type="entry name" value="NADPH-DEPENDENT ALDEHYDE REDUCTASE-LIKE PROTEIN, CHLOROPLASTIC-RELATED"/>
    <property type="match status" value="1"/>
</dbReference>
<evidence type="ECO:0000313" key="4">
    <source>
        <dbReference type="EMBL" id="KIW77265.1"/>
    </source>
</evidence>
<proteinExistence type="inferred from homology"/>
<protein>
    <recommendedName>
        <fullName evidence="6">3-oxoacyl-[acyl-carrier protein] reductase</fullName>
    </recommendedName>
</protein>
<organism evidence="4 5">
    <name type="scientific">Fonsecaea pedrosoi CBS 271.37</name>
    <dbReference type="NCBI Taxonomy" id="1442368"/>
    <lineage>
        <taxon>Eukaryota</taxon>
        <taxon>Fungi</taxon>
        <taxon>Dikarya</taxon>
        <taxon>Ascomycota</taxon>
        <taxon>Pezizomycotina</taxon>
        <taxon>Eurotiomycetes</taxon>
        <taxon>Chaetothyriomycetidae</taxon>
        <taxon>Chaetothyriales</taxon>
        <taxon>Herpotrichiellaceae</taxon>
        <taxon>Fonsecaea</taxon>
    </lineage>
</organism>
<dbReference type="HOGENOM" id="CLU_010194_1_3_1"/>
<evidence type="ECO:0000256" key="2">
    <source>
        <dbReference type="ARBA" id="ARBA00022857"/>
    </source>
</evidence>
<dbReference type="GeneID" id="25309201"/>
<evidence type="ECO:0000256" key="1">
    <source>
        <dbReference type="ARBA" id="ARBA00006484"/>
    </source>
</evidence>